<organism evidence="2 3">
    <name type="scientific">Laetiporus sulphureus 93-53</name>
    <dbReference type="NCBI Taxonomy" id="1314785"/>
    <lineage>
        <taxon>Eukaryota</taxon>
        <taxon>Fungi</taxon>
        <taxon>Dikarya</taxon>
        <taxon>Basidiomycota</taxon>
        <taxon>Agaricomycotina</taxon>
        <taxon>Agaricomycetes</taxon>
        <taxon>Polyporales</taxon>
        <taxon>Laetiporus</taxon>
    </lineage>
</organism>
<accession>A0A165B4C4</accession>
<dbReference type="Proteomes" id="UP000076871">
    <property type="component" value="Unassembled WGS sequence"/>
</dbReference>
<evidence type="ECO:0000313" key="2">
    <source>
        <dbReference type="EMBL" id="KZT00204.1"/>
    </source>
</evidence>
<keyword evidence="3" id="KW-1185">Reference proteome</keyword>
<feature type="compositionally biased region" description="Polar residues" evidence="1">
    <location>
        <begin position="1"/>
        <end position="17"/>
    </location>
</feature>
<dbReference type="InParanoid" id="A0A165B4C4"/>
<protein>
    <submittedName>
        <fullName evidence="2">Uncharacterized protein</fullName>
    </submittedName>
</protein>
<gene>
    <name evidence="2" type="ORF">LAESUDRAFT_564248</name>
</gene>
<name>A0A165B4C4_9APHY</name>
<dbReference type="AlphaFoldDB" id="A0A165B4C4"/>
<dbReference type="GeneID" id="63820001"/>
<sequence length="126" mass="14329">MATRQQSDSASRIQTDNYRNKYLSAAEHANEPSCPPSLQPTIAQSPPPPQATSILISFPSQLDRVIPEQRTARLPAPAIPSAQHKQRRTFAHLDRREHEPAPITYVRNVHMCERQYMRVALDLRHA</sequence>
<reference evidence="2 3" key="1">
    <citation type="journal article" date="2016" name="Mol. Biol. Evol.">
        <title>Comparative Genomics of Early-Diverging Mushroom-Forming Fungi Provides Insights into the Origins of Lignocellulose Decay Capabilities.</title>
        <authorList>
            <person name="Nagy L.G."/>
            <person name="Riley R."/>
            <person name="Tritt A."/>
            <person name="Adam C."/>
            <person name="Daum C."/>
            <person name="Floudas D."/>
            <person name="Sun H."/>
            <person name="Yadav J.S."/>
            <person name="Pangilinan J."/>
            <person name="Larsson K.H."/>
            <person name="Matsuura K."/>
            <person name="Barry K."/>
            <person name="Labutti K."/>
            <person name="Kuo R."/>
            <person name="Ohm R.A."/>
            <person name="Bhattacharya S.S."/>
            <person name="Shirouzu T."/>
            <person name="Yoshinaga Y."/>
            <person name="Martin F.M."/>
            <person name="Grigoriev I.V."/>
            <person name="Hibbett D.S."/>
        </authorList>
    </citation>
    <scope>NUCLEOTIDE SEQUENCE [LARGE SCALE GENOMIC DNA]</scope>
    <source>
        <strain evidence="2 3">93-53</strain>
    </source>
</reference>
<evidence type="ECO:0000313" key="3">
    <source>
        <dbReference type="Proteomes" id="UP000076871"/>
    </source>
</evidence>
<feature type="region of interest" description="Disordered" evidence="1">
    <location>
        <begin position="1"/>
        <end position="54"/>
    </location>
</feature>
<proteinExistence type="predicted"/>
<dbReference type="RefSeq" id="XP_040757944.1">
    <property type="nucleotide sequence ID" value="XM_040902970.1"/>
</dbReference>
<evidence type="ECO:0000256" key="1">
    <source>
        <dbReference type="SAM" id="MobiDB-lite"/>
    </source>
</evidence>
<dbReference type="EMBL" id="KV427693">
    <property type="protein sequence ID" value="KZT00204.1"/>
    <property type="molecule type" value="Genomic_DNA"/>
</dbReference>